<evidence type="ECO:0000256" key="9">
    <source>
        <dbReference type="ARBA" id="ARBA00022842"/>
    </source>
</evidence>
<dbReference type="FunFam" id="3.30.420.10:FF:000033">
    <property type="entry name" value="Exodeoxyribonuclease I"/>
    <property type="match status" value="1"/>
</dbReference>
<evidence type="ECO:0000256" key="7">
    <source>
        <dbReference type="ARBA" id="ARBA00022801"/>
    </source>
</evidence>
<name>A0A2T4VYR1_9HYPH</name>
<dbReference type="Proteomes" id="UP000240811">
    <property type="component" value="Unassembled WGS sequence"/>
</dbReference>
<evidence type="ECO:0000259" key="16">
    <source>
        <dbReference type="PROSITE" id="PS51785"/>
    </source>
</evidence>
<evidence type="ECO:0000256" key="3">
    <source>
        <dbReference type="ARBA" id="ARBA00019900"/>
    </source>
</evidence>
<dbReference type="Pfam" id="PF08411">
    <property type="entry name" value="ExoI_SH3"/>
    <property type="match status" value="1"/>
</dbReference>
<dbReference type="GO" id="GO:0046872">
    <property type="term" value="F:metal ion binding"/>
    <property type="evidence" value="ECO:0007669"/>
    <property type="project" value="UniProtKB-KW"/>
</dbReference>
<organism evidence="17 18">
    <name type="scientific">Candidatus Liberibacter europaeus</name>
    <dbReference type="NCBI Taxonomy" id="744859"/>
    <lineage>
        <taxon>Bacteria</taxon>
        <taxon>Pseudomonadati</taxon>
        <taxon>Pseudomonadota</taxon>
        <taxon>Alphaproteobacteria</taxon>
        <taxon>Hyphomicrobiales</taxon>
        <taxon>Rhizobiaceae</taxon>
        <taxon>Liberibacter</taxon>
    </lineage>
</organism>
<evidence type="ECO:0000256" key="14">
    <source>
        <dbReference type="PIRSR" id="PIRSR000977-2"/>
    </source>
</evidence>
<dbReference type="EC" id="3.1.11.1" evidence="2"/>
<comment type="catalytic activity">
    <reaction evidence="1">
        <text>Exonucleolytic cleavage in the 3'- to 5'-direction to yield nucleoside 5'-phosphates.</text>
        <dbReference type="EC" id="3.1.11.1"/>
    </reaction>
</comment>
<accession>A0A2T4VYR1</accession>
<feature type="domain" description="ExoI SH3-like" evidence="15">
    <location>
        <begin position="196"/>
        <end position="350"/>
    </location>
</feature>
<feature type="domain" description="ExoI C-terminal" evidence="16">
    <location>
        <begin position="353"/>
        <end position="469"/>
    </location>
</feature>
<dbReference type="NCBIfam" id="NF008746">
    <property type="entry name" value="PRK11779.1"/>
    <property type="match status" value="1"/>
</dbReference>
<dbReference type="GO" id="GO:0003677">
    <property type="term" value="F:DNA binding"/>
    <property type="evidence" value="ECO:0007669"/>
    <property type="project" value="UniProtKB-KW"/>
</dbReference>
<protein>
    <recommendedName>
        <fullName evidence="3">Exodeoxyribonuclease I</fullName>
        <ecNumber evidence="2">3.1.11.1</ecNumber>
    </recommendedName>
    <alternativeName>
        <fullName evidence="12">DNA deoxyribophosphodiesterase</fullName>
    </alternativeName>
</protein>
<dbReference type="SMART" id="SM00479">
    <property type="entry name" value="EXOIII"/>
    <property type="match status" value="1"/>
</dbReference>
<evidence type="ECO:0000256" key="13">
    <source>
        <dbReference type="ARBA" id="ARBA00046792"/>
    </source>
</evidence>
<dbReference type="FunFam" id="3.30.1520.20:FF:000001">
    <property type="entry name" value="Exodeoxyribonuclease I"/>
    <property type="match status" value="1"/>
</dbReference>
<evidence type="ECO:0000256" key="11">
    <source>
        <dbReference type="ARBA" id="ARBA00023204"/>
    </source>
</evidence>
<keyword evidence="8" id="KW-0269">Exonuclease</keyword>
<keyword evidence="11" id="KW-0234">DNA repair</keyword>
<reference evidence="18" key="1">
    <citation type="submission" date="2018-02" db="EMBL/GenBank/DDBJ databases">
        <title>Genome sequence of Candidatus Liberibacter europaeus.</title>
        <authorList>
            <person name="Frampton R.A."/>
            <person name="Thompson S.M."/>
            <person name="David C."/>
            <person name="Addison S.M."/>
            <person name="Smith G.R."/>
        </authorList>
    </citation>
    <scope>NUCLEOTIDE SEQUENCE [LARGE SCALE GENOMIC DNA]</scope>
</reference>
<dbReference type="GO" id="GO:0006281">
    <property type="term" value="P:DNA repair"/>
    <property type="evidence" value="ECO:0007669"/>
    <property type="project" value="UniProtKB-KW"/>
</dbReference>
<dbReference type="Pfam" id="PF26016">
    <property type="entry name" value="ExoI_C"/>
    <property type="match status" value="1"/>
</dbReference>
<gene>
    <name evidence="17" type="ORF">C4617_00320</name>
</gene>
<dbReference type="FunFam" id="1.20.1280.70:FF:000001">
    <property type="entry name" value="Exodeoxyribonuclease I"/>
    <property type="match status" value="1"/>
</dbReference>
<evidence type="ECO:0000313" key="18">
    <source>
        <dbReference type="Proteomes" id="UP000240811"/>
    </source>
</evidence>
<keyword evidence="9 14" id="KW-0460">Magnesium</keyword>
<dbReference type="InterPro" id="IPR013620">
    <property type="entry name" value="Exonuc_1_SH3"/>
</dbReference>
<dbReference type="PROSITE" id="PS51785">
    <property type="entry name" value="EXOI_C"/>
    <property type="match status" value="1"/>
</dbReference>
<evidence type="ECO:0000256" key="1">
    <source>
        <dbReference type="ARBA" id="ARBA00000563"/>
    </source>
</evidence>
<feature type="binding site" evidence="14">
    <location>
        <position position="9"/>
    </location>
    <ligand>
        <name>Mg(2+)</name>
        <dbReference type="ChEBI" id="CHEBI:18420"/>
        <label>1</label>
    </ligand>
</feature>
<evidence type="ECO:0000256" key="2">
    <source>
        <dbReference type="ARBA" id="ARBA00012108"/>
    </source>
</evidence>
<dbReference type="SUPFAM" id="SSF53098">
    <property type="entry name" value="Ribonuclease H-like"/>
    <property type="match status" value="1"/>
</dbReference>
<dbReference type="InterPro" id="IPR036397">
    <property type="entry name" value="RNaseH_sf"/>
</dbReference>
<dbReference type="InterPro" id="IPR012337">
    <property type="entry name" value="RNaseH-like_sf"/>
</dbReference>
<evidence type="ECO:0000313" key="17">
    <source>
        <dbReference type="EMBL" id="PTL86908.1"/>
    </source>
</evidence>
<evidence type="ECO:0000256" key="10">
    <source>
        <dbReference type="ARBA" id="ARBA00023125"/>
    </source>
</evidence>
<dbReference type="Gene3D" id="1.20.1280.70">
    <property type="entry name" value="Exonuclease ExoI, domain 3"/>
    <property type="match status" value="1"/>
</dbReference>
<dbReference type="Gene3D" id="1.10.287.1240">
    <property type="match status" value="1"/>
</dbReference>
<dbReference type="InterPro" id="IPR022894">
    <property type="entry name" value="Oligoribonuclease"/>
</dbReference>
<evidence type="ECO:0000256" key="6">
    <source>
        <dbReference type="ARBA" id="ARBA00022763"/>
    </source>
</evidence>
<dbReference type="Gene3D" id="3.30.420.10">
    <property type="entry name" value="Ribonuclease H-like superfamily/Ribonuclease H"/>
    <property type="match status" value="1"/>
</dbReference>
<feature type="binding site" evidence="14">
    <location>
        <position position="11"/>
    </location>
    <ligand>
        <name>Mg(2+)</name>
        <dbReference type="ChEBI" id="CHEBI:18420"/>
        <label>2</label>
    </ligand>
</feature>
<dbReference type="AlphaFoldDB" id="A0A2T4VYR1"/>
<keyword evidence="7" id="KW-0378">Hydrolase</keyword>
<dbReference type="CDD" id="cd06138">
    <property type="entry name" value="ExoI_N"/>
    <property type="match status" value="1"/>
</dbReference>
<evidence type="ECO:0000256" key="12">
    <source>
        <dbReference type="ARBA" id="ARBA00031220"/>
    </source>
</evidence>
<proteinExistence type="predicted"/>
<dbReference type="PANTHER" id="PTHR11046:SF11">
    <property type="entry name" value="EXODEOXYRIBONUCLEASE I"/>
    <property type="match status" value="1"/>
</dbReference>
<dbReference type="EMBL" id="PSQJ01000001">
    <property type="protein sequence ID" value="PTL86908.1"/>
    <property type="molecule type" value="Genomic_DNA"/>
</dbReference>
<evidence type="ECO:0000259" key="15">
    <source>
        <dbReference type="PROSITE" id="PS51784"/>
    </source>
</evidence>
<keyword evidence="6" id="KW-0227">DNA damage</keyword>
<dbReference type="InterPro" id="IPR023607">
    <property type="entry name" value="Exodeoxyribonuclease_I"/>
</dbReference>
<comment type="caution">
    <text evidence="17">The sequence shown here is derived from an EMBL/GenBank/DDBJ whole genome shotgun (WGS) entry which is preliminary data.</text>
</comment>
<comment type="subunit">
    <text evidence="13">Monomer. Interacts with ssb (via C-terminus); this interaction stimulates the exonuclease activity by recruiting the enzyme to its substrate.</text>
</comment>
<dbReference type="Gene3D" id="3.30.1520.20">
    <property type="entry name" value="Exonuclease ExoI, domain 2"/>
    <property type="match status" value="1"/>
</dbReference>
<dbReference type="InterPro" id="IPR013520">
    <property type="entry name" value="Ribonucl_H"/>
</dbReference>
<dbReference type="InterPro" id="IPR038649">
    <property type="entry name" value="EXOI_SH3_sf"/>
</dbReference>
<keyword evidence="5 14" id="KW-0479">Metal-binding</keyword>
<keyword evidence="10" id="KW-0238">DNA-binding</keyword>
<dbReference type="Pfam" id="PF00929">
    <property type="entry name" value="RNase_T"/>
    <property type="match status" value="1"/>
</dbReference>
<dbReference type="InterPro" id="IPR034747">
    <property type="entry name" value="EXOI_SH3"/>
</dbReference>
<dbReference type="GO" id="GO:0008310">
    <property type="term" value="F:single-stranded DNA 3'-5' DNA exonuclease activity"/>
    <property type="evidence" value="ECO:0007669"/>
    <property type="project" value="UniProtKB-EC"/>
</dbReference>
<evidence type="ECO:0000256" key="5">
    <source>
        <dbReference type="ARBA" id="ARBA00022723"/>
    </source>
</evidence>
<dbReference type="PIRSF" id="PIRSF000977">
    <property type="entry name" value="Exodeoxyribonuclease_I"/>
    <property type="match status" value="1"/>
</dbReference>
<dbReference type="InterPro" id="IPR058561">
    <property type="entry name" value="Exonuc_1_C"/>
</dbReference>
<evidence type="ECO:0000256" key="8">
    <source>
        <dbReference type="ARBA" id="ARBA00022839"/>
    </source>
</evidence>
<dbReference type="GO" id="GO:0000175">
    <property type="term" value="F:3'-5'-RNA exonuclease activity"/>
    <property type="evidence" value="ECO:0007669"/>
    <property type="project" value="InterPro"/>
</dbReference>
<comment type="cofactor">
    <cofactor evidence="14">
        <name>Mg(2+)</name>
        <dbReference type="ChEBI" id="CHEBI:18420"/>
    </cofactor>
    <text evidence="14">Binds 2 Mg(2+) ions per monomer.</text>
</comment>
<sequence length="486" mass="56513">MDDNFLIYDYETFGANPRLDRPAQFAAIRVDKTLENIKDKKVFFCKPADDYIPEPESVLITGITPQKALRDGVIESEFALRVHQMFSKPNTCVVGYNNIRFDDEYSRNILYRNFYDPYSWSYKNGNSRWDLLNVVRACYALRPDGIQWPLRDDGLPSFSLQDLAIANGIEHVNAHDAEMDVQATLSIARLVRSVQPKLFDYLYLYRDKHLLKKLINIDNMDPLIHVSSMFGAYRGNTALVTPIAWHPRFCNQVIVCDLSGDMQVLQDLDSADLRVRLYTSHDELKDSSPVPLKTVNITTCPVLINNLKVLDSKNADRLRIDYSRCLDNLTLLRAQNGLREKVISMYADDSFTPVEDVDDQLYDGFFGNKDREIMNVILATDPEKIMELDINFVDCRLDELLFRYRARNFPHTLNSKEKNSWIEHRKMRFTQSIIDEYIRKLNSLYLIHKGDENKKKLILELFDYLKQVIPEGINFPVVDLFDCNKK</sequence>
<evidence type="ECO:0000256" key="4">
    <source>
        <dbReference type="ARBA" id="ARBA00022722"/>
    </source>
</evidence>
<dbReference type="PANTHER" id="PTHR11046">
    <property type="entry name" value="OLIGORIBONUCLEASE, MITOCHONDRIAL"/>
    <property type="match status" value="1"/>
</dbReference>
<dbReference type="PROSITE" id="PS51784">
    <property type="entry name" value="EXOI_SH3"/>
    <property type="match status" value="1"/>
</dbReference>
<feature type="binding site" evidence="14">
    <location>
        <position position="180"/>
    </location>
    <ligand>
        <name>Mg(2+)</name>
        <dbReference type="ChEBI" id="CHEBI:18420"/>
        <label>2</label>
    </ligand>
</feature>
<keyword evidence="4" id="KW-0540">Nuclease</keyword>